<keyword evidence="7" id="KW-0670">Pyruvate</keyword>
<dbReference type="Gene3D" id="3.30.70.20">
    <property type="match status" value="1"/>
</dbReference>
<comment type="function">
    <text evidence="3">Catalyzes the ferredoxin-dependent oxidative decarboxylation of arylpyruvates.</text>
</comment>
<evidence type="ECO:0000259" key="5">
    <source>
        <dbReference type="PROSITE" id="PS51379"/>
    </source>
</evidence>
<keyword evidence="2 3" id="KW-0560">Oxidoreductase</keyword>
<evidence type="ECO:0000313" key="6">
    <source>
        <dbReference type="EMBL" id="KUK45103.1"/>
    </source>
</evidence>
<feature type="binding site" evidence="4">
    <location>
        <position position="554"/>
    </location>
    <ligand>
        <name>[4Fe-4S] cluster</name>
        <dbReference type="ChEBI" id="CHEBI:49883"/>
        <label>1</label>
    </ligand>
</feature>
<name>A0A117MD29_9EURY</name>
<comment type="cofactor">
    <cofactor evidence="3 4">
        <name>[4Fe-4S] cluster</name>
        <dbReference type="ChEBI" id="CHEBI:49883"/>
    </cofactor>
    <text evidence="3 4">Binds 2 [4Fe-4S] clusters. In this family the first cluster has a non-standard and varying [4Fe-4S] binding motif CX(2)CX(2)CX(4-5)CP.</text>
</comment>
<evidence type="ECO:0000313" key="8">
    <source>
        <dbReference type="Proteomes" id="UP000053961"/>
    </source>
</evidence>
<evidence type="ECO:0000313" key="9">
    <source>
        <dbReference type="Proteomes" id="UP000057043"/>
    </source>
</evidence>
<evidence type="ECO:0000256" key="4">
    <source>
        <dbReference type="PIRSR" id="PIRSR006439-50"/>
    </source>
</evidence>
<dbReference type="PANTHER" id="PTHR43710:SF7">
    <property type="entry name" value="INDOLEPYRUVATE OXIDOREDUCTASE SUBUNIT IORA"/>
    <property type="match status" value="1"/>
</dbReference>
<keyword evidence="3" id="KW-0249">Electron transport</keyword>
<feature type="binding site" evidence="4">
    <location>
        <position position="557"/>
    </location>
    <ligand>
        <name>[4Fe-4S] cluster</name>
        <dbReference type="ChEBI" id="CHEBI:49883"/>
        <label>1</label>
    </ligand>
</feature>
<dbReference type="CDD" id="cd02008">
    <property type="entry name" value="TPP_IOR_alpha"/>
    <property type="match status" value="1"/>
</dbReference>
<evidence type="ECO:0000256" key="3">
    <source>
        <dbReference type="PIRNR" id="PIRNR006439"/>
    </source>
</evidence>
<reference evidence="8 9" key="2">
    <citation type="journal article" date="2015" name="MBio">
        <title>Genome-Resolved Metagenomic Analysis Reveals Roles for Candidate Phyla and Other Microbial Community Members in Biogeochemical Transformations in Oil Reservoirs.</title>
        <authorList>
            <person name="Hu P."/>
            <person name="Tom L."/>
            <person name="Singh A."/>
            <person name="Thomas B.C."/>
            <person name="Baker B.J."/>
            <person name="Piceno Y.M."/>
            <person name="Andersen G.L."/>
            <person name="Banfield J.F."/>
        </authorList>
    </citation>
    <scope>NUCLEOTIDE SEQUENCE [LARGE SCALE GENOMIC DNA]</scope>
    <source>
        <strain evidence="6">57_489</strain>
    </source>
</reference>
<keyword evidence="3 4" id="KW-0411">Iron-sulfur</keyword>
<dbReference type="Pfam" id="PF00037">
    <property type="entry name" value="Fer4"/>
    <property type="match status" value="1"/>
</dbReference>
<evidence type="ECO:0000256" key="1">
    <source>
        <dbReference type="ARBA" id="ARBA00022723"/>
    </source>
</evidence>
<dbReference type="PROSITE" id="PS51379">
    <property type="entry name" value="4FE4S_FER_2"/>
    <property type="match status" value="2"/>
</dbReference>
<feature type="binding site" evidence="4">
    <location>
        <position position="584"/>
    </location>
    <ligand>
        <name>[4Fe-4S] cluster</name>
        <dbReference type="ChEBI" id="CHEBI:49883"/>
        <label>2</label>
    </ligand>
</feature>
<reference evidence="7" key="1">
    <citation type="journal article" date="2015" name="MBio">
        <title>Genome-resolved metagenomic analysis reveals roles for candidate phyla and other microbial community members in biogeochemical transformations in oil reservoirs.</title>
        <authorList>
            <person name="Hu P."/>
            <person name="Tom L."/>
            <person name="Singh A."/>
            <person name="Thomas B.C."/>
            <person name="Baker B.J."/>
            <person name="Piceno Y.M."/>
            <person name="Andersen G.L."/>
            <person name="Banfield J.F."/>
        </authorList>
    </citation>
    <scope>NUCLEOTIDE SEQUENCE [LARGE SCALE GENOMIC DNA]</scope>
    <source>
        <strain evidence="7">56_747</strain>
    </source>
</reference>
<dbReference type="GO" id="GO:0051539">
    <property type="term" value="F:4 iron, 4 sulfur cluster binding"/>
    <property type="evidence" value="ECO:0007669"/>
    <property type="project" value="UniProtKB-UniRule"/>
</dbReference>
<dbReference type="SUPFAM" id="SSF52518">
    <property type="entry name" value="Thiamin diphosphate-binding fold (THDP-binding)"/>
    <property type="match status" value="2"/>
</dbReference>
<dbReference type="Gene3D" id="3.40.50.970">
    <property type="match status" value="2"/>
</dbReference>
<feature type="domain" description="4Fe-4S ferredoxin-type" evidence="5">
    <location>
        <begin position="570"/>
        <end position="597"/>
    </location>
</feature>
<dbReference type="GO" id="GO:0046872">
    <property type="term" value="F:metal ion binding"/>
    <property type="evidence" value="ECO:0007669"/>
    <property type="project" value="UniProtKB-UniRule"/>
</dbReference>
<dbReference type="EC" id="1.2.7.8" evidence="3"/>
<comment type="catalytic activity">
    <reaction evidence="3">
        <text>indole-3-pyruvate + 2 oxidized [2Fe-2S]-[ferredoxin] + CoA = (indol-3-yl)acetyl-CoA + 2 reduced [2Fe-2S]-[ferredoxin] + CO2 + H(+)</text>
        <dbReference type="Rhea" id="RHEA:12645"/>
        <dbReference type="Rhea" id="RHEA-COMP:10000"/>
        <dbReference type="Rhea" id="RHEA-COMP:10001"/>
        <dbReference type="ChEBI" id="CHEBI:15378"/>
        <dbReference type="ChEBI" id="CHEBI:16526"/>
        <dbReference type="ChEBI" id="CHEBI:17640"/>
        <dbReference type="ChEBI" id="CHEBI:33737"/>
        <dbReference type="ChEBI" id="CHEBI:33738"/>
        <dbReference type="ChEBI" id="CHEBI:57271"/>
        <dbReference type="ChEBI" id="CHEBI:57287"/>
        <dbReference type="EC" id="1.2.7.8"/>
    </reaction>
</comment>
<dbReference type="InterPro" id="IPR017900">
    <property type="entry name" value="4Fe4S_Fe_S_CS"/>
</dbReference>
<dbReference type="CDD" id="cd07034">
    <property type="entry name" value="TPP_PYR_PFOR_IOR-alpha_like"/>
    <property type="match status" value="1"/>
</dbReference>
<feature type="domain" description="4Fe-4S ferredoxin-type" evidence="5">
    <location>
        <begin position="542"/>
        <end position="569"/>
    </location>
</feature>
<dbReference type="Proteomes" id="UP000053961">
    <property type="component" value="Unassembled WGS sequence"/>
</dbReference>
<dbReference type="NCBIfam" id="TIGR03336">
    <property type="entry name" value="IOR_alpha"/>
    <property type="match status" value="1"/>
</dbReference>
<dbReference type="InterPro" id="IPR045025">
    <property type="entry name" value="HACL1-like"/>
</dbReference>
<keyword evidence="3" id="KW-0813">Transport</keyword>
<dbReference type="InterPro" id="IPR017896">
    <property type="entry name" value="4Fe4S_Fe-S-bd"/>
</dbReference>
<comment type="caution">
    <text evidence="7">The sequence shown here is derived from an EMBL/GenBank/DDBJ whole genome shotgun (WGS) entry which is preliminary data.</text>
</comment>
<dbReference type="AlphaFoldDB" id="A0A117MD29"/>
<dbReference type="EMBL" id="LGFT01000008">
    <property type="protein sequence ID" value="KUK45103.1"/>
    <property type="molecule type" value="Genomic_DNA"/>
</dbReference>
<dbReference type="PROSITE" id="PS00198">
    <property type="entry name" value="4FE4S_FER_1"/>
    <property type="match status" value="1"/>
</dbReference>
<keyword evidence="3 4" id="KW-0004">4Fe-4S</keyword>
<dbReference type="Pfam" id="PF02775">
    <property type="entry name" value="TPP_enzyme_C"/>
    <property type="match status" value="1"/>
</dbReference>
<gene>
    <name evidence="6" type="ORF">XD72_0507</name>
    <name evidence="7" type="ORF">XE07_0250</name>
</gene>
<feature type="binding site" evidence="4">
    <location>
        <position position="562"/>
    </location>
    <ligand>
        <name>[4Fe-4S] cluster</name>
        <dbReference type="ChEBI" id="CHEBI:49883"/>
        <label>2</label>
    </ligand>
</feature>
<evidence type="ECO:0000313" key="7">
    <source>
        <dbReference type="EMBL" id="KUK97420.1"/>
    </source>
</evidence>
<dbReference type="GO" id="GO:0044272">
    <property type="term" value="P:sulfur compound biosynthetic process"/>
    <property type="evidence" value="ECO:0007669"/>
    <property type="project" value="UniProtKB-ARBA"/>
</dbReference>
<dbReference type="Proteomes" id="UP000057043">
    <property type="component" value="Unassembled WGS sequence"/>
</dbReference>
<dbReference type="PIRSF" id="PIRSF006439">
    <property type="entry name" value="Indolepyruvate_ferr_oxidored"/>
    <property type="match status" value="1"/>
</dbReference>
<accession>A0A117MD29</accession>
<protein>
    <recommendedName>
        <fullName evidence="3">Indolepyruvate oxidoreductase subunit IorA</fullName>
        <shortName evidence="3">IOR</shortName>
        <ecNumber evidence="3">1.2.7.8</ecNumber>
    </recommendedName>
    <alternativeName>
        <fullName evidence="3">Indolepyruvate ferredoxin oxidoreductase subunit alpha</fullName>
    </alternativeName>
</protein>
<keyword evidence="1 3" id="KW-0479">Metal-binding</keyword>
<dbReference type="PANTHER" id="PTHR43710">
    <property type="entry name" value="2-HYDROXYACYL-COA LYASE"/>
    <property type="match status" value="1"/>
</dbReference>
<organism evidence="7 8">
    <name type="scientific">Methanothrix harundinacea</name>
    <dbReference type="NCBI Taxonomy" id="301375"/>
    <lineage>
        <taxon>Archaea</taxon>
        <taxon>Methanobacteriati</taxon>
        <taxon>Methanobacteriota</taxon>
        <taxon>Stenosarchaea group</taxon>
        <taxon>Methanomicrobia</taxon>
        <taxon>Methanotrichales</taxon>
        <taxon>Methanotrichaceae</taxon>
        <taxon>Methanothrix</taxon>
    </lineage>
</organism>
<dbReference type="GO" id="GO:0030976">
    <property type="term" value="F:thiamine pyrophosphate binding"/>
    <property type="evidence" value="ECO:0007669"/>
    <property type="project" value="InterPro"/>
</dbReference>
<sequence length="597" mass="63641">MREYLLGNVAIAKGILEAGAGVVSGYPGTPSSEIVDYLAPIAKEHGIHVEWSVNEKVAMEVAIGASWTGTRSAVTMKHVGLNVAADPFMTLAYLGVGGGMVVISADDPYCHSSQNEQDSRRYAQFARIPCLDPADPQEARDMILRAFSLSEKFGLPVMVRPTTRVSHARADVEVGLPTKRVDSPKFFKNPPRRVALPVHARPLHAELLEKQAGIEATLAEELWNRAEMRGEVGIIASGIAGLYAAEAIAELEADLSLLRIGTYPIPRRSVGDFLERLDMVLVVEEMDAVIEEFVEMVAKERNPDVKILGKRSGSIPGVGELDPLIVRNAIAGMIDLPRKMAPKMSPEALTILPPRPPTLCPGCSHRAAYYAMRKAFGKDAVFPNDIGCYTMGVGMGTVDTCLCMGASITVGSGIRFGGEERPICAVLGDSTFLHSGLTGLLNAAYNGARMTVAILDNSITAMTGHQPHPGTGRTACCELSPPLSLEDICRSLGAGSVDTADPYDLESMIGAFERARDHPGLSVVVAKQACVISAMRAGVRRPRLAVDSEKCGGCKICIKFGCPAIEFDGNVAKINALCSGCGVCAQICPEKAIEVVK</sequence>
<dbReference type="InterPro" id="IPR011766">
    <property type="entry name" value="TPP_enzyme_TPP-bd"/>
</dbReference>
<evidence type="ECO:0000256" key="2">
    <source>
        <dbReference type="ARBA" id="ARBA00023002"/>
    </source>
</evidence>
<dbReference type="GO" id="GO:0043805">
    <property type="term" value="F:indolepyruvate ferredoxin oxidoreductase activity"/>
    <property type="evidence" value="ECO:0007669"/>
    <property type="project" value="UniProtKB-UniRule"/>
</dbReference>
<comment type="subunit">
    <text evidence="3">Heterodimer of the IorA and IorB subunits.</text>
</comment>
<proteinExistence type="predicted"/>
<feature type="binding site" evidence="4">
    <location>
        <position position="588"/>
    </location>
    <ligand>
        <name>[4Fe-4S] cluster</name>
        <dbReference type="ChEBI" id="CHEBI:49883"/>
        <label>1</label>
    </ligand>
</feature>
<feature type="binding site" evidence="4">
    <location>
        <position position="581"/>
    </location>
    <ligand>
        <name>[4Fe-4S] cluster</name>
        <dbReference type="ChEBI" id="CHEBI:49883"/>
        <label>2</label>
    </ligand>
</feature>
<dbReference type="EMBL" id="LGHB01000002">
    <property type="protein sequence ID" value="KUK97420.1"/>
    <property type="molecule type" value="Genomic_DNA"/>
</dbReference>
<dbReference type="Pfam" id="PF01855">
    <property type="entry name" value="POR_N"/>
    <property type="match status" value="1"/>
</dbReference>
<dbReference type="InterPro" id="IPR017721">
    <property type="entry name" value="IorA"/>
</dbReference>
<dbReference type="GO" id="GO:0006082">
    <property type="term" value="P:organic acid metabolic process"/>
    <property type="evidence" value="ECO:0007669"/>
    <property type="project" value="UniProtKB-ARBA"/>
</dbReference>
<dbReference type="InterPro" id="IPR029061">
    <property type="entry name" value="THDP-binding"/>
</dbReference>
<dbReference type="FunFam" id="3.40.50.970:FF:000039">
    <property type="entry name" value="Indolepyruvate oxidoreductase subunit IorA"/>
    <property type="match status" value="1"/>
</dbReference>
<dbReference type="InterPro" id="IPR002880">
    <property type="entry name" value="Pyrv_Fd/Flavodoxin_OxRdtase_N"/>
</dbReference>
<keyword evidence="3 4" id="KW-0408">Iron</keyword>
<feature type="binding site" evidence="4">
    <location>
        <position position="578"/>
    </location>
    <ligand>
        <name>[4Fe-4S] cluster</name>
        <dbReference type="ChEBI" id="CHEBI:49883"/>
        <label>2</label>
    </ligand>
</feature>
<dbReference type="PATRIC" id="fig|301375.6.peg.1806"/>
<feature type="binding site" evidence="4">
    <location>
        <position position="551"/>
    </location>
    <ligand>
        <name>[4Fe-4S] cluster</name>
        <dbReference type="ChEBI" id="CHEBI:49883"/>
        <label>1</label>
    </ligand>
</feature>